<evidence type="ECO:0000313" key="2">
    <source>
        <dbReference type="Proteomes" id="UP000028999"/>
    </source>
</evidence>
<keyword evidence="2" id="KW-1185">Reference proteome</keyword>
<dbReference type="Gramene" id="CDY10737">
    <property type="protein sequence ID" value="CDY10737"/>
    <property type="gene ID" value="GSBRNA2T00048550001"/>
</dbReference>
<dbReference type="Proteomes" id="UP000028999">
    <property type="component" value="Unassembled WGS sequence"/>
</dbReference>
<proteinExistence type="predicted"/>
<dbReference type="EMBL" id="LK032006">
    <property type="protein sequence ID" value="CDY10737.1"/>
    <property type="molecule type" value="Genomic_DNA"/>
</dbReference>
<name>A0A078FCK6_BRANA</name>
<reference evidence="1 2" key="1">
    <citation type="journal article" date="2014" name="Science">
        <title>Plant genetics. Early allopolyploid evolution in the post-Neolithic Brassica napus oilseed genome.</title>
        <authorList>
            <person name="Chalhoub B."/>
            <person name="Denoeud F."/>
            <person name="Liu S."/>
            <person name="Parkin I.A."/>
            <person name="Tang H."/>
            <person name="Wang X."/>
            <person name="Chiquet J."/>
            <person name="Belcram H."/>
            <person name="Tong C."/>
            <person name="Samans B."/>
            <person name="Correa M."/>
            <person name="Da Silva C."/>
            <person name="Just J."/>
            <person name="Falentin C."/>
            <person name="Koh C.S."/>
            <person name="Le Clainche I."/>
            <person name="Bernard M."/>
            <person name="Bento P."/>
            <person name="Noel B."/>
            <person name="Labadie K."/>
            <person name="Alberti A."/>
            <person name="Charles M."/>
            <person name="Arnaud D."/>
            <person name="Guo H."/>
            <person name="Daviaud C."/>
            <person name="Alamery S."/>
            <person name="Jabbari K."/>
            <person name="Zhao M."/>
            <person name="Edger P.P."/>
            <person name="Chelaifa H."/>
            <person name="Tack D."/>
            <person name="Lassalle G."/>
            <person name="Mestiri I."/>
            <person name="Schnel N."/>
            <person name="Le Paslier M.C."/>
            <person name="Fan G."/>
            <person name="Renault V."/>
            <person name="Bayer P.E."/>
            <person name="Golicz A.A."/>
            <person name="Manoli S."/>
            <person name="Lee T.H."/>
            <person name="Thi V.H."/>
            <person name="Chalabi S."/>
            <person name="Hu Q."/>
            <person name="Fan C."/>
            <person name="Tollenaere R."/>
            <person name="Lu Y."/>
            <person name="Battail C."/>
            <person name="Shen J."/>
            <person name="Sidebottom C.H."/>
            <person name="Wang X."/>
            <person name="Canaguier A."/>
            <person name="Chauveau A."/>
            <person name="Berard A."/>
            <person name="Deniot G."/>
            <person name="Guan M."/>
            <person name="Liu Z."/>
            <person name="Sun F."/>
            <person name="Lim Y.P."/>
            <person name="Lyons E."/>
            <person name="Town C.D."/>
            <person name="Bancroft I."/>
            <person name="Wang X."/>
            <person name="Meng J."/>
            <person name="Ma J."/>
            <person name="Pires J.C."/>
            <person name="King G.J."/>
            <person name="Brunel D."/>
            <person name="Delourme R."/>
            <person name="Renard M."/>
            <person name="Aury J.M."/>
            <person name="Adams K.L."/>
            <person name="Batley J."/>
            <person name="Snowdon R.J."/>
            <person name="Tost J."/>
            <person name="Edwards D."/>
            <person name="Zhou Y."/>
            <person name="Hua W."/>
            <person name="Sharpe A.G."/>
            <person name="Paterson A.H."/>
            <person name="Guan C."/>
            <person name="Wincker P."/>
        </authorList>
    </citation>
    <scope>NUCLEOTIDE SEQUENCE [LARGE SCALE GENOMIC DNA]</scope>
    <source>
        <strain evidence="2">cv. Darmor-bzh</strain>
    </source>
</reference>
<dbReference type="AlphaFoldDB" id="A0A078FCK6"/>
<gene>
    <name evidence="1" type="primary">BnaA05g11990D</name>
    <name evidence="1" type="ORF">GSBRNA2T00048550001</name>
</gene>
<sequence length="22" mass="2492">MMAYALLGGQYRNTDPPAMFML</sequence>
<dbReference type="PaxDb" id="3708-A0A078FCK6"/>
<organism evidence="1 2">
    <name type="scientific">Brassica napus</name>
    <name type="common">Rape</name>
    <dbReference type="NCBI Taxonomy" id="3708"/>
    <lineage>
        <taxon>Eukaryota</taxon>
        <taxon>Viridiplantae</taxon>
        <taxon>Streptophyta</taxon>
        <taxon>Embryophyta</taxon>
        <taxon>Tracheophyta</taxon>
        <taxon>Spermatophyta</taxon>
        <taxon>Magnoliopsida</taxon>
        <taxon>eudicotyledons</taxon>
        <taxon>Gunneridae</taxon>
        <taxon>Pentapetalae</taxon>
        <taxon>rosids</taxon>
        <taxon>malvids</taxon>
        <taxon>Brassicales</taxon>
        <taxon>Brassicaceae</taxon>
        <taxon>Brassiceae</taxon>
        <taxon>Brassica</taxon>
    </lineage>
</organism>
<evidence type="ECO:0000313" key="1">
    <source>
        <dbReference type="EMBL" id="CDY10737.1"/>
    </source>
</evidence>
<protein>
    <submittedName>
        <fullName evidence="1">BnaA05g11990D protein</fullName>
    </submittedName>
</protein>
<accession>A0A078FCK6</accession>